<dbReference type="InterPro" id="IPR007627">
    <property type="entry name" value="RNA_pol_sigma70_r2"/>
</dbReference>
<dbReference type="GO" id="GO:0003700">
    <property type="term" value="F:DNA-binding transcription factor activity"/>
    <property type="evidence" value="ECO:0007669"/>
    <property type="project" value="InterPro"/>
</dbReference>
<proteinExistence type="predicted"/>
<dbReference type="Proteomes" id="UP000183772">
    <property type="component" value="Chromosome I"/>
</dbReference>
<protein>
    <submittedName>
        <fullName evidence="2">RNA polymerase sigma-70 factor, ECF subfamily</fullName>
    </submittedName>
</protein>
<keyword evidence="3" id="KW-1185">Reference proteome</keyword>
<gene>
    <name evidence="2" type="ORF">SAMN05216476_3892</name>
</gene>
<sequence>MTEGCRDSWLCRTDRLGNDELCALMARVAKHGPRASQQLLATVKPLLSAFYEGQVQAGRARREEVDSLIQEAFTVLQQRRADYDPGVPFRAWLIAIARDTLLYHWHNQGRDAGVATPLNEARRAV</sequence>
<dbReference type="GO" id="GO:0006352">
    <property type="term" value="P:DNA-templated transcription initiation"/>
    <property type="evidence" value="ECO:0007669"/>
    <property type="project" value="InterPro"/>
</dbReference>
<accession>A0AAX2DEU4</accession>
<dbReference type="Gene3D" id="1.10.1740.10">
    <property type="match status" value="1"/>
</dbReference>
<dbReference type="EMBL" id="LT629790">
    <property type="protein sequence ID" value="SDU64031.1"/>
    <property type="molecule type" value="Genomic_DNA"/>
</dbReference>
<evidence type="ECO:0000313" key="3">
    <source>
        <dbReference type="Proteomes" id="UP000183772"/>
    </source>
</evidence>
<dbReference type="Pfam" id="PF04542">
    <property type="entry name" value="Sigma70_r2"/>
    <property type="match status" value="1"/>
</dbReference>
<dbReference type="GeneID" id="76213956"/>
<dbReference type="RefSeq" id="WP_047703360.1">
    <property type="nucleotide sequence ID" value="NZ_CAKKMJ010000034.1"/>
</dbReference>
<reference evidence="2 3" key="1">
    <citation type="submission" date="2016-10" db="EMBL/GenBank/DDBJ databases">
        <authorList>
            <person name="Varghese N."/>
            <person name="Submissions S."/>
        </authorList>
    </citation>
    <scope>NUCLEOTIDE SEQUENCE [LARGE SCALE GENOMIC DNA]</scope>
    <source>
        <strain evidence="2 3">DSM 16733</strain>
    </source>
</reference>
<feature type="domain" description="RNA polymerase sigma-70 region 2" evidence="1">
    <location>
        <begin position="61"/>
        <end position="110"/>
    </location>
</feature>
<name>A0AAX2DEU4_9PSED</name>
<dbReference type="SUPFAM" id="SSF88946">
    <property type="entry name" value="Sigma2 domain of RNA polymerase sigma factors"/>
    <property type="match status" value="1"/>
</dbReference>
<dbReference type="InterPro" id="IPR013325">
    <property type="entry name" value="RNA_pol_sigma_r2"/>
</dbReference>
<dbReference type="AlphaFoldDB" id="A0AAX2DEU4"/>
<organism evidence="2 3">
    <name type="scientific">Pseudomonas mediterranea</name>
    <dbReference type="NCBI Taxonomy" id="183795"/>
    <lineage>
        <taxon>Bacteria</taxon>
        <taxon>Pseudomonadati</taxon>
        <taxon>Pseudomonadota</taxon>
        <taxon>Gammaproteobacteria</taxon>
        <taxon>Pseudomonadales</taxon>
        <taxon>Pseudomonadaceae</taxon>
        <taxon>Pseudomonas</taxon>
    </lineage>
</organism>
<evidence type="ECO:0000259" key="1">
    <source>
        <dbReference type="Pfam" id="PF04542"/>
    </source>
</evidence>
<evidence type="ECO:0000313" key="2">
    <source>
        <dbReference type="EMBL" id="SDU64031.1"/>
    </source>
</evidence>